<dbReference type="InterPro" id="IPR045647">
    <property type="entry name" value="DUF6401"/>
</dbReference>
<keyword evidence="2" id="KW-1185">Reference proteome</keyword>
<reference evidence="2" key="1">
    <citation type="submission" date="2023-07" db="EMBL/GenBank/DDBJ databases">
        <title>30 novel species of actinomycetes from the DSMZ collection.</title>
        <authorList>
            <person name="Nouioui I."/>
        </authorList>
    </citation>
    <scope>NUCLEOTIDE SEQUENCE [LARGE SCALE GENOMIC DNA]</scope>
    <source>
        <strain evidence="2">DSM 45834</strain>
    </source>
</reference>
<gene>
    <name evidence="1" type="ORF">RM445_20055</name>
</gene>
<dbReference type="EMBL" id="JAVREJ010000015">
    <property type="protein sequence ID" value="MDT0351823.1"/>
    <property type="molecule type" value="Genomic_DNA"/>
</dbReference>
<comment type="caution">
    <text evidence="1">The sequence shown here is derived from an EMBL/GenBank/DDBJ whole genome shotgun (WGS) entry which is preliminary data.</text>
</comment>
<proteinExistence type="predicted"/>
<name>A0ABU2NEF3_9PSEU</name>
<evidence type="ECO:0000313" key="1">
    <source>
        <dbReference type="EMBL" id="MDT0351823.1"/>
    </source>
</evidence>
<dbReference type="RefSeq" id="WP_311558297.1">
    <property type="nucleotide sequence ID" value="NZ_JAVREJ010000015.1"/>
</dbReference>
<organism evidence="1 2">
    <name type="scientific">Pseudonocardia charpentierae</name>
    <dbReference type="NCBI Taxonomy" id="3075545"/>
    <lineage>
        <taxon>Bacteria</taxon>
        <taxon>Bacillati</taxon>
        <taxon>Actinomycetota</taxon>
        <taxon>Actinomycetes</taxon>
        <taxon>Pseudonocardiales</taxon>
        <taxon>Pseudonocardiaceae</taxon>
        <taxon>Pseudonocardia</taxon>
    </lineage>
</organism>
<evidence type="ECO:0000313" key="2">
    <source>
        <dbReference type="Proteomes" id="UP001183202"/>
    </source>
</evidence>
<accession>A0ABU2NEF3</accession>
<dbReference type="Proteomes" id="UP001183202">
    <property type="component" value="Unassembled WGS sequence"/>
</dbReference>
<dbReference type="Pfam" id="PF19939">
    <property type="entry name" value="DUF6401"/>
    <property type="match status" value="1"/>
</dbReference>
<sequence length="131" mass="14005">MGPVDTLTEWRARRWLSTLSARLGTDGLAVAAVMPGLAAAVDQHAAAVRDGVLAGYGSTALTERVLLAGYGRGLLARAGVSTKQLRNEAAGRWRQADWLTLRLLAVCALSRSCPSRSRAGRAQLDRSTVRY</sequence>
<protein>
    <submittedName>
        <fullName evidence="1">DUF6401 family natural product biosynthesis protein</fullName>
    </submittedName>
</protein>